<protein>
    <submittedName>
        <fullName evidence="5">Uncharacterized protein</fullName>
    </submittedName>
</protein>
<dbReference type="Proteomes" id="UP001174694">
    <property type="component" value="Unassembled WGS sequence"/>
</dbReference>
<keyword evidence="6" id="KW-1185">Reference proteome</keyword>
<dbReference type="AlphaFoldDB" id="A0AA38RGT1"/>
<evidence type="ECO:0000256" key="1">
    <source>
        <dbReference type="ARBA" id="ARBA00007381"/>
    </source>
</evidence>
<dbReference type="GO" id="GO:0005524">
    <property type="term" value="F:ATP binding"/>
    <property type="evidence" value="ECO:0007669"/>
    <property type="project" value="UniProtKB-KW"/>
</dbReference>
<organism evidence="5 6">
    <name type="scientific">Pleurostoma richardsiae</name>
    <dbReference type="NCBI Taxonomy" id="41990"/>
    <lineage>
        <taxon>Eukaryota</taxon>
        <taxon>Fungi</taxon>
        <taxon>Dikarya</taxon>
        <taxon>Ascomycota</taxon>
        <taxon>Pezizomycotina</taxon>
        <taxon>Sordariomycetes</taxon>
        <taxon>Sordariomycetidae</taxon>
        <taxon>Calosphaeriales</taxon>
        <taxon>Pleurostomataceae</taxon>
        <taxon>Pleurostoma</taxon>
    </lineage>
</organism>
<feature type="region of interest" description="Disordered" evidence="4">
    <location>
        <begin position="750"/>
        <end position="794"/>
    </location>
</feature>
<comment type="caution">
    <text evidence="5">The sequence shown here is derived from an EMBL/GenBank/DDBJ whole genome shotgun (WGS) entry which is preliminary data.</text>
</comment>
<dbReference type="InterPro" id="IPR018181">
    <property type="entry name" value="Heat_shock_70_CS"/>
</dbReference>
<dbReference type="SUPFAM" id="SSF53067">
    <property type="entry name" value="Actin-like ATPase domain"/>
    <property type="match status" value="3"/>
</dbReference>
<dbReference type="InterPro" id="IPR013126">
    <property type="entry name" value="Hsp_70_fam"/>
</dbReference>
<sequence length="1070" mass="113788">MADRQAGADGLPQQSDSTGPPSGVFGIGIDLGTTNTCVAVHSGTGLAAAKTVVLEPSLAQLTIPSTVTYDLDDDTWAAGQYTLGEEPSWVTLLHDSKRVIGRDSLDGDLAEDLDRNDSCFLAMLDGRIIEDVSSKGDGDSGSNGEGGDNGDVIQGLLGVRMAAMLAEARRVVWPESASVAEKPGPEDLILPLKDVEEETAAVRAALPRFFRYVAARYPIPGDAQLRGQHQPEETDDDLVELAKTVRCILQARQGEVPELGSLVQRFFHFIPVAVIKHHAVRAVEVSAGVLMKAAGLVPRYHPTVDLTTAQAPCVISVPAYFSDAQREATLQAARIAGVSVTRLVNEPSAAALGYVMEEFSLSPDGLYLVVDLGGGTFDVSLLRISTENGSAGSTERRQIMARVLSTEGDNRLGGQDFTTVVQGMILDKLCGSDGNPTAEVAREARRMAIKIKEELGRNPQYKCDYASKRLTFTADEFIRATSGARLFSRIQAVIRRAVGGVTQAVAQPGRPQLKACLLVGGGTLTAGYFSAVKEVVPEGCEVRQCPNIQTLVAKGAARLAAKQAELVDVLPRALGIEMEDRADTTAAGAGLEGRTAASRGNLMGVVVPRHTPYFSPHMREFVTSEDDQTRLEIAVYEGDRDVARDNTFLGAFVIDGLTPRKRGEVTIRVTIAANQNGIVTVKAEEVDGQAGDGDSDTLARELKVGHRRADDTEEVRIMRQKAMARFSGAPASPVVGDVSAGGGAIADPGAAVDSGAAGEDAAGNERTVSETETARGGKTAGDGNSGDNDQSEHRASVEDAAVACVAIPSLTFRGVLAGCRLLACFCELNSPASPFSAVHLVAALQVSLVAGDRRSSSSLFSTEYFNGLPGCTKGHHDKPQSWAEKQRFIVGRFDHVGGHLESKIRDATADRTETLTERLKLLRLLERFLVEEPSGTVRKTRWAQASGMSPAATRTERAVAKLQIEIELRKTRSHALGEEDTILASFGMSARAARWVGAHESWQITCRPRCIFRVSGATPSAPKAVVGDAIAQSEVPQQSSIDSQSDFPMELILVNDAASSNADMNDAATK</sequence>
<dbReference type="Gene3D" id="3.90.640.10">
    <property type="entry name" value="Actin, Chain A, domain 4"/>
    <property type="match status" value="1"/>
</dbReference>
<reference evidence="5" key="1">
    <citation type="submission" date="2022-07" db="EMBL/GenBank/DDBJ databases">
        <title>Fungi with potential for degradation of polypropylene.</title>
        <authorList>
            <person name="Gostincar C."/>
        </authorList>
    </citation>
    <scope>NUCLEOTIDE SEQUENCE</scope>
    <source>
        <strain evidence="5">EXF-13308</strain>
    </source>
</reference>
<keyword evidence="2" id="KW-0547">Nucleotide-binding</keyword>
<evidence type="ECO:0000256" key="4">
    <source>
        <dbReference type="SAM" id="MobiDB-lite"/>
    </source>
</evidence>
<dbReference type="Gene3D" id="3.30.420.40">
    <property type="match status" value="3"/>
</dbReference>
<dbReference type="SUPFAM" id="SSF100920">
    <property type="entry name" value="Heat shock protein 70kD (HSP70), peptide-binding domain"/>
    <property type="match status" value="1"/>
</dbReference>
<comment type="similarity">
    <text evidence="1">Belongs to the heat shock protein 70 family.</text>
</comment>
<feature type="region of interest" description="Disordered" evidence="4">
    <location>
        <begin position="1"/>
        <end position="25"/>
    </location>
</feature>
<evidence type="ECO:0000256" key="3">
    <source>
        <dbReference type="ARBA" id="ARBA00022840"/>
    </source>
</evidence>
<accession>A0AA38RGT1</accession>
<dbReference type="InterPro" id="IPR043129">
    <property type="entry name" value="ATPase_NBD"/>
</dbReference>
<dbReference type="PANTHER" id="PTHR19375">
    <property type="entry name" value="HEAT SHOCK PROTEIN 70KDA"/>
    <property type="match status" value="1"/>
</dbReference>
<dbReference type="InterPro" id="IPR029047">
    <property type="entry name" value="HSP70_peptide-bd_sf"/>
</dbReference>
<evidence type="ECO:0000313" key="6">
    <source>
        <dbReference type="Proteomes" id="UP001174694"/>
    </source>
</evidence>
<dbReference type="PROSITE" id="PS00329">
    <property type="entry name" value="HSP70_2"/>
    <property type="match status" value="1"/>
</dbReference>
<proteinExistence type="inferred from homology"/>
<keyword evidence="3" id="KW-0067">ATP-binding</keyword>
<dbReference type="Gene3D" id="2.60.34.10">
    <property type="entry name" value="Substrate Binding Domain Of DNAk, Chain A, domain 1"/>
    <property type="match status" value="1"/>
</dbReference>
<dbReference type="GO" id="GO:0140662">
    <property type="term" value="F:ATP-dependent protein folding chaperone"/>
    <property type="evidence" value="ECO:0007669"/>
    <property type="project" value="InterPro"/>
</dbReference>
<name>A0AA38RGT1_9PEZI</name>
<dbReference type="Pfam" id="PF00012">
    <property type="entry name" value="HSP70"/>
    <property type="match status" value="1"/>
</dbReference>
<dbReference type="FunFam" id="3.30.420.40:FF:000028">
    <property type="entry name" value="heat shock 70 kDa protein-like"/>
    <property type="match status" value="1"/>
</dbReference>
<evidence type="ECO:0000313" key="5">
    <source>
        <dbReference type="EMBL" id="KAJ9130314.1"/>
    </source>
</evidence>
<evidence type="ECO:0000256" key="2">
    <source>
        <dbReference type="ARBA" id="ARBA00022741"/>
    </source>
</evidence>
<gene>
    <name evidence="5" type="ORF">NKR23_g12256</name>
</gene>
<dbReference type="EMBL" id="JANBVO010000095">
    <property type="protein sequence ID" value="KAJ9130314.1"/>
    <property type="molecule type" value="Genomic_DNA"/>
</dbReference>